<dbReference type="Gene3D" id="1.20.58.1480">
    <property type="match status" value="1"/>
</dbReference>
<proteinExistence type="predicted"/>
<feature type="domain" description="Lon N-terminal" evidence="1">
    <location>
        <begin position="44"/>
        <end position="243"/>
    </location>
</feature>
<accession>A0A6J7E498</accession>
<name>A0A6J7E498_9ZZZZ</name>
<gene>
    <name evidence="2" type="ORF">UFOPK2310_01513</name>
    <name evidence="3" type="ORF">UFOPK3425_00902</name>
</gene>
<dbReference type="PANTHER" id="PTHR46732">
    <property type="entry name" value="ATP-DEPENDENT PROTEASE LA (LON) DOMAIN PROTEIN"/>
    <property type="match status" value="1"/>
</dbReference>
<dbReference type="Pfam" id="PF02190">
    <property type="entry name" value="LON_substr_bdg"/>
    <property type="match status" value="1"/>
</dbReference>
<dbReference type="SUPFAM" id="SSF88697">
    <property type="entry name" value="PUA domain-like"/>
    <property type="match status" value="1"/>
</dbReference>
<dbReference type="InterPro" id="IPR046336">
    <property type="entry name" value="Lon_prtase_N_sf"/>
</dbReference>
<dbReference type="SMART" id="SM00464">
    <property type="entry name" value="LON"/>
    <property type="match status" value="1"/>
</dbReference>
<evidence type="ECO:0000313" key="2">
    <source>
        <dbReference type="EMBL" id="CAB4685824.1"/>
    </source>
</evidence>
<dbReference type="Gene3D" id="2.30.130.40">
    <property type="entry name" value="LON domain-like"/>
    <property type="match status" value="1"/>
</dbReference>
<organism evidence="3">
    <name type="scientific">freshwater metagenome</name>
    <dbReference type="NCBI Taxonomy" id="449393"/>
    <lineage>
        <taxon>unclassified sequences</taxon>
        <taxon>metagenomes</taxon>
        <taxon>ecological metagenomes</taxon>
    </lineage>
</organism>
<dbReference type="PROSITE" id="PS51787">
    <property type="entry name" value="LON_N"/>
    <property type="match status" value="1"/>
</dbReference>
<evidence type="ECO:0000313" key="3">
    <source>
        <dbReference type="EMBL" id="CAB4876095.1"/>
    </source>
</evidence>
<dbReference type="PANTHER" id="PTHR46732:SF8">
    <property type="entry name" value="ATP-DEPENDENT PROTEASE LA (LON) DOMAIN PROTEIN"/>
    <property type="match status" value="1"/>
</dbReference>
<dbReference type="AlphaFoldDB" id="A0A6J7E498"/>
<dbReference type="EMBL" id="CAEZWW010000239">
    <property type="protein sequence ID" value="CAB4685824.1"/>
    <property type="molecule type" value="Genomic_DNA"/>
</dbReference>
<sequence length="265" mass="28732">MALSDRPHLQRPWPLEAPPLAGQLMNHEGLCVGSRGAVYAAHVLTTLPLFPLNTVLVPGLVMPLHIFEPRYCELIESLLSNPDKNAREFGIIAVRDGRSLEENGVEALYDVGTAAVLRNVDRVEDGLFDIVTLGSRRFLIQDVDISAPLATATVEFLDEPTGDVSPRQLQQVAQRFTTYRTVLGGRFDDGDASTDDLPEEATVLSYLITASMVLPTNERQALLSAVDAQERLTLASTLLARENAIISALSAVPAIDLLPPISSPN</sequence>
<dbReference type="InterPro" id="IPR003111">
    <property type="entry name" value="Lon_prtase_N"/>
</dbReference>
<reference evidence="3" key="1">
    <citation type="submission" date="2020-05" db="EMBL/GenBank/DDBJ databases">
        <authorList>
            <person name="Chiriac C."/>
            <person name="Salcher M."/>
            <person name="Ghai R."/>
            <person name="Kavagutti S V."/>
        </authorList>
    </citation>
    <scope>NUCLEOTIDE SEQUENCE</scope>
</reference>
<dbReference type="InterPro" id="IPR015947">
    <property type="entry name" value="PUA-like_sf"/>
</dbReference>
<dbReference type="EMBL" id="CAFBLV010000177">
    <property type="protein sequence ID" value="CAB4876095.1"/>
    <property type="molecule type" value="Genomic_DNA"/>
</dbReference>
<protein>
    <submittedName>
        <fullName evidence="3">Unannotated protein</fullName>
    </submittedName>
</protein>
<evidence type="ECO:0000259" key="1">
    <source>
        <dbReference type="PROSITE" id="PS51787"/>
    </source>
</evidence>